<dbReference type="GO" id="GO:0005506">
    <property type="term" value="F:iron ion binding"/>
    <property type="evidence" value="ECO:0007669"/>
    <property type="project" value="InterPro"/>
</dbReference>
<dbReference type="GO" id="GO:0016705">
    <property type="term" value="F:oxidoreductase activity, acting on paired donors, with incorporation or reduction of molecular oxygen"/>
    <property type="evidence" value="ECO:0007669"/>
    <property type="project" value="InterPro"/>
</dbReference>
<dbReference type="InterPro" id="IPR001128">
    <property type="entry name" value="Cyt_P450"/>
</dbReference>
<keyword evidence="4" id="KW-0479">Metal-binding</keyword>
<reference evidence="6" key="1">
    <citation type="submission" date="2019-10" db="EMBL/GenBank/DDBJ databases">
        <authorList>
            <person name="Nor Muhammad N."/>
        </authorList>
    </citation>
    <scope>NUCLEOTIDE SEQUENCE</scope>
</reference>
<keyword evidence="5" id="KW-0408">Iron</keyword>
<dbReference type="PANTHER" id="PTHR24304:SF2">
    <property type="entry name" value="24-HYDROXYCHOLESTEROL 7-ALPHA-HYDROXYLASE"/>
    <property type="match status" value="1"/>
</dbReference>
<evidence type="ECO:0000256" key="2">
    <source>
        <dbReference type="ARBA" id="ARBA00010617"/>
    </source>
</evidence>
<dbReference type="Gene3D" id="1.10.630.10">
    <property type="entry name" value="Cytochrome P450"/>
    <property type="match status" value="1"/>
</dbReference>
<comment type="similarity">
    <text evidence="2">Belongs to the cytochrome P450 family.</text>
</comment>
<dbReference type="GO" id="GO:0020037">
    <property type="term" value="F:heme binding"/>
    <property type="evidence" value="ECO:0007669"/>
    <property type="project" value="InterPro"/>
</dbReference>
<evidence type="ECO:0000313" key="6">
    <source>
        <dbReference type="EMBL" id="VWO96721.1"/>
    </source>
</evidence>
<keyword evidence="3" id="KW-0349">Heme</keyword>
<dbReference type="PRINTS" id="PR00465">
    <property type="entry name" value="EP450IV"/>
</dbReference>
<dbReference type="GO" id="GO:0032259">
    <property type="term" value="P:methylation"/>
    <property type="evidence" value="ECO:0007669"/>
    <property type="project" value="UniProtKB-KW"/>
</dbReference>
<dbReference type="EC" id="1.14.13.70" evidence="6"/>
<evidence type="ECO:0000256" key="3">
    <source>
        <dbReference type="ARBA" id="ARBA00022617"/>
    </source>
</evidence>
<keyword evidence="6" id="KW-0808">Transferase</keyword>
<evidence type="ECO:0000256" key="1">
    <source>
        <dbReference type="ARBA" id="ARBA00001971"/>
    </source>
</evidence>
<dbReference type="InterPro" id="IPR036396">
    <property type="entry name" value="Cyt_P450_sf"/>
</dbReference>
<protein>
    <submittedName>
        <fullName evidence="6">Lanosterol 14-alpha-demethylase (EC)</fullName>
        <ecNumber evidence="6">1.14.13.70</ecNumber>
    </submittedName>
</protein>
<dbReference type="SMR" id="A0A5K1JXB7"/>
<keyword evidence="6" id="KW-0489">Methyltransferase</keyword>
<dbReference type="EMBL" id="LR725867">
    <property type="protein sequence ID" value="VWO96721.1"/>
    <property type="molecule type" value="Genomic_DNA"/>
</dbReference>
<name>A0A5K1JXB7_9APHY</name>
<evidence type="ECO:0000256" key="4">
    <source>
        <dbReference type="ARBA" id="ARBA00022723"/>
    </source>
</evidence>
<sequence>MSVEDLVIDIPPASGPVGLVTQSPLAFALVLVGLYWVHKFIRGIDVSRPPLVSYWIPWVGNAIEMGKDPDGFFSNMTYVSFPYFLHNGSKFKFRKIHGPIFRVKTLGQEMTFVTSAPLIGQVYRDSQSFDFLAVRIEMGREVFAIRDTIGASPYMLDTYMPSLHHALLPRAIGPMVSTYLTSIHDTLLGVISSMDGASGPLKTFIIPPAYRAGAHAAFGPDFPAEKTWQAFQTFDGSFPMLSAGLPKFILRKPLKAWDDVIDVVEEYLVENEDHLEDLGPFVQVAIDGRRDNWTSRDIATVLAVQLWAIEANVMWATYWLIAELLQQPEGLTPLVVELDGVRKQWLAAHPSRTVGPAFFDEVIVSSPERVPLLTSAIQETLRYRSSVFSMRRVATPVTLGGYQLRPGEKVICATRQVHLDDEIHAGAEEFDIRRHMAMIELRLFIAILLTYGALEIDEGCTTRPEVLRERMGLGIMHPKGDMDVILRKRKL</sequence>
<dbReference type="AlphaFoldDB" id="A0A5K1JXB7"/>
<dbReference type="InterPro" id="IPR002403">
    <property type="entry name" value="Cyt_P450_E_grp-IV"/>
</dbReference>
<dbReference type="Pfam" id="PF00067">
    <property type="entry name" value="p450"/>
    <property type="match status" value="1"/>
</dbReference>
<keyword evidence="6" id="KW-0560">Oxidoreductase</keyword>
<evidence type="ECO:0000256" key="5">
    <source>
        <dbReference type="ARBA" id="ARBA00023004"/>
    </source>
</evidence>
<dbReference type="PANTHER" id="PTHR24304">
    <property type="entry name" value="CYTOCHROME P450 FAMILY 7"/>
    <property type="match status" value="1"/>
</dbReference>
<comment type="cofactor">
    <cofactor evidence="1">
        <name>heme</name>
        <dbReference type="ChEBI" id="CHEBI:30413"/>
    </cofactor>
</comment>
<proteinExistence type="inferred from homology"/>
<dbReference type="GO" id="GO:0008395">
    <property type="term" value="F:steroid hydroxylase activity"/>
    <property type="evidence" value="ECO:0007669"/>
    <property type="project" value="TreeGrafter"/>
</dbReference>
<dbReference type="InterPro" id="IPR050529">
    <property type="entry name" value="CYP450_sterol_14alpha_dmase"/>
</dbReference>
<organism evidence="6">
    <name type="scientific">Ganoderma boninense</name>
    <dbReference type="NCBI Taxonomy" id="34458"/>
    <lineage>
        <taxon>Eukaryota</taxon>
        <taxon>Fungi</taxon>
        <taxon>Dikarya</taxon>
        <taxon>Basidiomycota</taxon>
        <taxon>Agaricomycotina</taxon>
        <taxon>Agaricomycetes</taxon>
        <taxon>Polyporales</taxon>
        <taxon>Polyporaceae</taxon>
        <taxon>Ganoderma</taxon>
    </lineage>
</organism>
<accession>A0A5K1JXB7</accession>
<dbReference type="GO" id="GO:0008168">
    <property type="term" value="F:methyltransferase activity"/>
    <property type="evidence" value="ECO:0007669"/>
    <property type="project" value="UniProtKB-KW"/>
</dbReference>
<dbReference type="SUPFAM" id="SSF48264">
    <property type="entry name" value="Cytochrome P450"/>
    <property type="match status" value="1"/>
</dbReference>
<gene>
    <name evidence="6" type="primary">Q4QGX0</name>
</gene>